<dbReference type="Gene3D" id="2.130.10.10">
    <property type="entry name" value="YVTN repeat-like/Quinoprotein amine dehydrogenase"/>
    <property type="match status" value="2"/>
</dbReference>
<evidence type="ECO:0000313" key="17">
    <source>
        <dbReference type="Proteomes" id="UP001239994"/>
    </source>
</evidence>
<gene>
    <name evidence="16" type="ORF">P4O66_010119</name>
</gene>
<feature type="repeat" description="WD" evidence="8">
    <location>
        <begin position="128"/>
        <end position="169"/>
    </location>
</feature>
<dbReference type="GO" id="GO:0061512">
    <property type="term" value="P:protein localization to cilium"/>
    <property type="evidence" value="ECO:0007669"/>
    <property type="project" value="TreeGrafter"/>
</dbReference>
<evidence type="ECO:0000256" key="9">
    <source>
        <dbReference type="PROSITE-ProRule" id="PRU00339"/>
    </source>
</evidence>
<dbReference type="PROSITE" id="PS50082">
    <property type="entry name" value="WD_REPEATS_2"/>
    <property type="match status" value="5"/>
</dbReference>
<comment type="caution">
    <text evidence="16">The sequence shown here is derived from an EMBL/GenBank/DDBJ whole genome shotgun (WGS) entry which is preliminary data.</text>
</comment>
<dbReference type="SMART" id="SM00028">
    <property type="entry name" value="TPR"/>
    <property type="match status" value="10"/>
</dbReference>
<dbReference type="InterPro" id="IPR015943">
    <property type="entry name" value="WD40/YVTN_repeat-like_dom_sf"/>
</dbReference>
<feature type="repeat" description="WD" evidence="8">
    <location>
        <begin position="41"/>
        <end position="75"/>
    </location>
</feature>
<dbReference type="InterPro" id="IPR056836">
    <property type="entry name" value="ARM_TT21_4th"/>
</dbReference>
<dbReference type="InterPro" id="IPR056835">
    <property type="entry name" value="ARM_TT21_5th"/>
</dbReference>
<dbReference type="GO" id="GO:0030991">
    <property type="term" value="C:intraciliary transport particle A"/>
    <property type="evidence" value="ECO:0007669"/>
    <property type="project" value="TreeGrafter"/>
</dbReference>
<evidence type="ECO:0000256" key="8">
    <source>
        <dbReference type="PROSITE-ProRule" id="PRU00221"/>
    </source>
</evidence>
<feature type="domain" description="Tetratricopeptide repeat protein 21A/21B fifth ARM repeats" evidence="14">
    <location>
        <begin position="1565"/>
        <end position="1679"/>
    </location>
</feature>
<evidence type="ECO:0000256" key="2">
    <source>
        <dbReference type="ARBA" id="ARBA00010935"/>
    </source>
</evidence>
<dbReference type="FunFam" id="2.130.10.10:FF:000054">
    <property type="entry name" value="Putative WD repeat-containing protein 48"/>
    <property type="match status" value="1"/>
</dbReference>
<feature type="repeat" description="WD" evidence="8">
    <location>
        <begin position="221"/>
        <end position="262"/>
    </location>
</feature>
<dbReference type="PROSITE" id="PS50294">
    <property type="entry name" value="WD_REPEATS_REGION"/>
    <property type="match status" value="4"/>
</dbReference>
<feature type="compositionally biased region" description="Polar residues" evidence="10">
    <location>
        <begin position="624"/>
        <end position="633"/>
    </location>
</feature>
<feature type="domain" description="Tetratricopeptide repeat protein 21A/21B C-terminal ARM" evidence="13">
    <location>
        <begin position="1713"/>
        <end position="1920"/>
    </location>
</feature>
<evidence type="ECO:0000256" key="6">
    <source>
        <dbReference type="ARBA" id="ARBA00022803"/>
    </source>
</evidence>
<dbReference type="PRINTS" id="PR00320">
    <property type="entry name" value="GPROTEINBRPT"/>
</dbReference>
<dbReference type="GO" id="GO:0005929">
    <property type="term" value="C:cilium"/>
    <property type="evidence" value="ECO:0007669"/>
    <property type="project" value="GOC"/>
</dbReference>
<dbReference type="SUPFAM" id="SSF48452">
    <property type="entry name" value="TPR-like"/>
    <property type="match status" value="5"/>
</dbReference>
<accession>A0AAD9DUY9</accession>
<dbReference type="PROSITE" id="PS00678">
    <property type="entry name" value="WD_REPEATS_1"/>
    <property type="match status" value="1"/>
</dbReference>
<evidence type="ECO:0000259" key="13">
    <source>
        <dbReference type="Pfam" id="PF25063"/>
    </source>
</evidence>
<evidence type="ECO:0000256" key="4">
    <source>
        <dbReference type="ARBA" id="ARBA00022574"/>
    </source>
</evidence>
<dbReference type="Pfam" id="PF25062">
    <property type="entry name" value="ARM_TT21_N"/>
    <property type="match status" value="1"/>
</dbReference>
<dbReference type="InterPro" id="IPR036322">
    <property type="entry name" value="WD40_repeat_dom_sf"/>
</dbReference>
<dbReference type="Proteomes" id="UP001239994">
    <property type="component" value="Unassembled WGS sequence"/>
</dbReference>
<comment type="similarity">
    <text evidence="1">Belongs to the WD repeat WDR48 family.</text>
</comment>
<evidence type="ECO:0000259" key="14">
    <source>
        <dbReference type="Pfam" id="PF25064"/>
    </source>
</evidence>
<protein>
    <recommendedName>
        <fullName evidence="3">WD repeat-containing protein 48</fullName>
    </recommendedName>
    <alternativeName>
        <fullName evidence="7">USP1-associated factor 1</fullName>
    </alternativeName>
</protein>
<keyword evidence="5" id="KW-0677">Repeat</keyword>
<dbReference type="Pfam" id="PF13181">
    <property type="entry name" value="TPR_8"/>
    <property type="match status" value="1"/>
</dbReference>
<dbReference type="InterPro" id="IPR019734">
    <property type="entry name" value="TPR_rpt"/>
</dbReference>
<feature type="repeat" description="WD" evidence="8">
    <location>
        <begin position="179"/>
        <end position="220"/>
    </location>
</feature>
<feature type="domain" description="Tetratricopeptide repeat protein 21A/21B fourth ARM" evidence="15">
    <location>
        <begin position="1434"/>
        <end position="1520"/>
    </location>
</feature>
<dbReference type="InterPro" id="IPR056834">
    <property type="entry name" value="ARM_TT21_C"/>
</dbReference>
<reference evidence="16" key="1">
    <citation type="submission" date="2023-03" db="EMBL/GenBank/DDBJ databases">
        <title>Electrophorus voltai genome.</title>
        <authorList>
            <person name="Bian C."/>
        </authorList>
    </citation>
    <scope>NUCLEOTIDE SEQUENCE</scope>
    <source>
        <strain evidence="16">CB-2022</strain>
        <tissue evidence="16">Muscle</tissue>
    </source>
</reference>
<dbReference type="GO" id="GO:0035721">
    <property type="term" value="P:intraciliary retrograde transport"/>
    <property type="evidence" value="ECO:0007669"/>
    <property type="project" value="TreeGrafter"/>
</dbReference>
<dbReference type="InterPro" id="IPR056832">
    <property type="entry name" value="ARM_TT21_2nd"/>
</dbReference>
<feature type="domain" description="Tetratricopeptide repeat protein 21A/21B N-terminal ARM repeat" evidence="12">
    <location>
        <begin position="674"/>
        <end position="895"/>
    </location>
</feature>
<evidence type="ECO:0000256" key="3">
    <source>
        <dbReference type="ARBA" id="ARBA00021209"/>
    </source>
</evidence>
<evidence type="ECO:0000313" key="16">
    <source>
        <dbReference type="EMBL" id="KAK1794926.1"/>
    </source>
</evidence>
<name>A0AAD9DUY9_9TELE</name>
<comment type="similarity">
    <text evidence="2">Belongs to the TTC21 family.</text>
</comment>
<dbReference type="InterPro" id="IPR040364">
    <property type="entry name" value="TTC21A/TTC21B"/>
</dbReference>
<keyword evidence="17" id="KW-1185">Reference proteome</keyword>
<feature type="region of interest" description="Disordered" evidence="10">
    <location>
        <begin position="624"/>
        <end position="643"/>
    </location>
</feature>
<feature type="repeat" description="WD" evidence="8">
    <location>
        <begin position="86"/>
        <end position="127"/>
    </location>
</feature>
<dbReference type="PROSITE" id="PS50005">
    <property type="entry name" value="TPR"/>
    <property type="match status" value="2"/>
</dbReference>
<evidence type="ECO:0000259" key="12">
    <source>
        <dbReference type="Pfam" id="PF25062"/>
    </source>
</evidence>
<dbReference type="InterPro" id="IPR056833">
    <property type="entry name" value="ARM_TT21_N"/>
</dbReference>
<evidence type="ECO:0000259" key="15">
    <source>
        <dbReference type="Pfam" id="PF25068"/>
    </source>
</evidence>
<dbReference type="Pfam" id="PF25063">
    <property type="entry name" value="ARM_TT21_C"/>
    <property type="match status" value="1"/>
</dbReference>
<evidence type="ECO:0000256" key="7">
    <source>
        <dbReference type="ARBA" id="ARBA00031683"/>
    </source>
</evidence>
<evidence type="ECO:0000256" key="5">
    <source>
        <dbReference type="ARBA" id="ARBA00022737"/>
    </source>
</evidence>
<dbReference type="Pfam" id="PF25058">
    <property type="entry name" value="ARM_TT21"/>
    <property type="match status" value="1"/>
</dbReference>
<dbReference type="Pfam" id="PF00400">
    <property type="entry name" value="WD40"/>
    <property type="match status" value="6"/>
</dbReference>
<dbReference type="Pfam" id="PF25064">
    <property type="entry name" value="ARM_TT21_5th"/>
    <property type="match status" value="1"/>
</dbReference>
<dbReference type="InterPro" id="IPR019775">
    <property type="entry name" value="WD40_repeat_CS"/>
</dbReference>
<keyword evidence="6 9" id="KW-0802">TPR repeat</keyword>
<dbReference type="CDD" id="cd00200">
    <property type="entry name" value="WD40"/>
    <property type="match status" value="1"/>
</dbReference>
<evidence type="ECO:0000259" key="11">
    <source>
        <dbReference type="Pfam" id="PF25060"/>
    </source>
</evidence>
<organism evidence="16 17">
    <name type="scientific">Electrophorus voltai</name>
    <dbReference type="NCBI Taxonomy" id="2609070"/>
    <lineage>
        <taxon>Eukaryota</taxon>
        <taxon>Metazoa</taxon>
        <taxon>Chordata</taxon>
        <taxon>Craniata</taxon>
        <taxon>Vertebrata</taxon>
        <taxon>Euteleostomi</taxon>
        <taxon>Actinopterygii</taxon>
        <taxon>Neopterygii</taxon>
        <taxon>Teleostei</taxon>
        <taxon>Ostariophysi</taxon>
        <taxon>Gymnotiformes</taxon>
        <taxon>Gymnotoidei</taxon>
        <taxon>Gymnotidae</taxon>
        <taxon>Electrophorus</taxon>
    </lineage>
</organism>
<dbReference type="Pfam" id="PF25068">
    <property type="entry name" value="ARM_TT21_4th"/>
    <property type="match status" value="1"/>
</dbReference>
<evidence type="ECO:0000256" key="1">
    <source>
        <dbReference type="ARBA" id="ARBA00006917"/>
    </source>
</evidence>
<feature type="repeat" description="TPR" evidence="9">
    <location>
        <begin position="1378"/>
        <end position="1411"/>
    </location>
</feature>
<feature type="repeat" description="TPR" evidence="9">
    <location>
        <begin position="988"/>
        <end position="1021"/>
    </location>
</feature>
<dbReference type="SMART" id="SM00320">
    <property type="entry name" value="WD40"/>
    <property type="match status" value="7"/>
</dbReference>
<proteinExistence type="inferred from homology"/>
<dbReference type="FunFam" id="2.130.10.10:FF:000062">
    <property type="entry name" value="Putative WD repeat-containing protein 48"/>
    <property type="match status" value="1"/>
</dbReference>
<dbReference type="Pfam" id="PF11816">
    <property type="entry name" value="DUF3337"/>
    <property type="match status" value="1"/>
</dbReference>
<dbReference type="EMBL" id="JAROKS010000016">
    <property type="protein sequence ID" value="KAK1794926.1"/>
    <property type="molecule type" value="Genomic_DNA"/>
</dbReference>
<feature type="domain" description="Tetratricopeptide repeat protein 21A/21B second ARM" evidence="11">
    <location>
        <begin position="933"/>
        <end position="1201"/>
    </location>
</feature>
<dbReference type="Gene3D" id="1.25.40.10">
    <property type="entry name" value="Tetratricopeptide repeat domain"/>
    <property type="match status" value="6"/>
</dbReference>
<keyword evidence="4 8" id="KW-0853">WD repeat</keyword>
<dbReference type="InterPro" id="IPR001680">
    <property type="entry name" value="WD40_rpt"/>
</dbReference>
<dbReference type="FunFam" id="1.25.40.10:FF:000219">
    <property type="entry name" value="Tetratricopeptide repeat domain 21B"/>
    <property type="match status" value="1"/>
</dbReference>
<evidence type="ECO:0000256" key="10">
    <source>
        <dbReference type="SAM" id="MobiDB-lite"/>
    </source>
</evidence>
<dbReference type="PANTHER" id="PTHR14699:SF2">
    <property type="entry name" value="TETRATRICOPEPTIDE REPEAT PROTEIN 21A"/>
    <property type="match status" value="1"/>
</dbReference>
<dbReference type="InterPro" id="IPR020472">
    <property type="entry name" value="WD40_PAC1"/>
</dbReference>
<dbReference type="InterPro" id="IPR021772">
    <property type="entry name" value="WDR48/Bun107"/>
</dbReference>
<sequence length="1925" mass="219564">MGYGSLYLKKINPFNSNICLEKKLLIIHVPQVSYVIRDEVEKYNRNGVNALQLDPALNRLFTAGRDSIIRIWTVSQHKQDPYIASMEHHTDWVNDIVLCCNGKTLISASSDTTVKVWNAHKGFCMSTLRTHKDYVKALAYAKDKELVASAGLDRQIFLWDVNTLTALTASNNTVTTSSLSGNKDSIYSLAMNQMGTVIVSGSTEKVLRVWDPRTCAKLMKLKGHTDNVKSLLLNRDGTQCLSGSSDGTIRLWSLGQQRCIATYRVHDEGVWALQVNEAFTHVYSGGRDRKIYCTDLRNPDIRVLICEEKAPVLKMELDRSADPPSAIWVSTTKSTVNKWSLKGIHNFRASGDYDNDCSTPMTPLCTQPDQVIKGGASIVQCNILNDKRHILTKDTNNNIAYWDVLKACKIDDLGKMEFDEEIKKRFKMVYVPNWFSVDLKTGMLTITLDESDCFAAWVSAKDAGFTSPDGSDPKLNLGGLLLQALLEYWPRTHSSPMDEETELNHVNGEHDSRIQKGNGYFQVPPHTPVIFGEAGGRTLFRLLCRDSGGETESMLLNETVPQWVIDITVDKNMPKFNKIPFYLQPHSSSGAKTLKKDRLSASDMLQVRKVMEHVYEKIINLDSESQTGSSTGEKPSEQKEEEDMAVLAEEKIELLCQDQNSIMAETHPTCLTSIIYLLREQFYRQAINTALRFLKTYINDPVLLFFKAFGTLNEGRIQEAIRELHQLRYKPQICLCSVMALLCAYRQNKITDREAISELDSCLKMTRRTAEDKALYYGALLYWILGQNEKAREYIEKMLKLSNTSSQGLILKGWIALTSKNDVERSHAVRYFDDGLRDSKDVFGLMGKIEYFKLRQNEYRALDMVNQIIASYPDFIPALHLKMNIFMSLYNWEQTAEVAKRILEVDAHSLKALQMMTIISAAKDGDMRKVMEYLHHLLSAVEVTEPSTPSLHVELTMPISRVCGHNKHIVQMLTLFVQRAVSRAPGDAALVSELGYFFTLQYRYKEALRWYTKALNMDPGSRPALVGIIRCQLVNGQLEEAEQQLEFFHEVIGYSAQMTLLQAMVAQKKGADHDKVAGLLKKAVDFHLQTLQGLPHGVDYLQRLDIIFLLQVVNMHLASCQEMPYGAGQPLPFGLKHSNMILKAVIKAAPGLLASCYYMAHVKFLTGDWAATQHFLNLCMEKELTMPEMHLLQAKLYLHAGDHSKCLSILESGVSHNFELRQMPQYNLIKARALKGSGKLVEAIQCLRMVMSMSGVRMLTEGQDPPVTQSERVSVFLELADTLRLNGEQSEATKVMQDAIWQFKETSEEIRVLVANVDLALSKDDVDTAFNILKNIKPGKHSYTKAKEQIAHIYLEKLRNKKLYIACYREICEQLPGPHSYVLLADAFMKIQEPEKAIEVYQEAVQMAPKDAMFAKKIGQALVKTHQYDKASMEQTTMMNDVKLLRVLVKVFSARNELCLDKLQQIYDLQQKILRQLPFEQPKSRDEQRRVTAAVCCDQAQEYCRSGDLERAQQCYSEALTYCPEDTEASIHLKIAKLYYEHHKLDFCEDHCLKILKHDKNHTATTMLLADVRFRKNQKEAAIKLYTDIIHQHPDNFRALASLLHMLRRVGRLDDVLLFFKTRESYSPTTVTEPGYNYCKGLYYWHTNYVREALLYLSKARRDSEWVEEALELMMHICLNPDKKTFGGEVFGGSEEGPSLPLIFDRLMGMNIAQNLLKEFPLHSRTGQDKATLLYNLCVVHSKDLKQVEKAVLVLSDMMARNVMLEASLLVAAQALLQLKQFPRARHFLKRISKAHWTPAIAEDFEKSCLLLADMYIKMGKYTNAEKLLDDCIRHNKSCSRAYEYMGYIMECDQRYKDAAKQYELAWKYSYCIDPAIGYRLAFNYLKCKNYTQAIDICHQVLQEHPDYPQIQAEILNRAQFSLRP</sequence>
<dbReference type="Pfam" id="PF25060">
    <property type="entry name" value="ARM_TT21_2nd"/>
    <property type="match status" value="1"/>
</dbReference>
<dbReference type="InterPro" id="IPR011990">
    <property type="entry name" value="TPR-like_helical_dom_sf"/>
</dbReference>
<dbReference type="SUPFAM" id="SSF50978">
    <property type="entry name" value="WD40 repeat-like"/>
    <property type="match status" value="1"/>
</dbReference>
<dbReference type="PANTHER" id="PTHR14699">
    <property type="entry name" value="STI2 PROTEIN-RELATED"/>
    <property type="match status" value="1"/>
</dbReference>